<accession>A0A379XR29</accession>
<organism evidence="1 2">
    <name type="scientific">Salmonella enterica subsp. indica</name>
    <dbReference type="NCBI Taxonomy" id="59207"/>
    <lineage>
        <taxon>Bacteria</taxon>
        <taxon>Pseudomonadati</taxon>
        <taxon>Pseudomonadota</taxon>
        <taxon>Gammaproteobacteria</taxon>
        <taxon>Enterobacterales</taxon>
        <taxon>Enterobacteriaceae</taxon>
        <taxon>Salmonella</taxon>
    </lineage>
</organism>
<dbReference type="AlphaFoldDB" id="A0A379XR29"/>
<protein>
    <submittedName>
        <fullName evidence="1">Uncharacterized protein</fullName>
    </submittedName>
</protein>
<reference evidence="1 2" key="1">
    <citation type="submission" date="2018-06" db="EMBL/GenBank/DDBJ databases">
        <authorList>
            <consortium name="Pathogen Informatics"/>
            <person name="Doyle S."/>
        </authorList>
    </citation>
    <scope>NUCLEOTIDE SEQUENCE [LARGE SCALE GENOMIC DNA]</scope>
    <source>
        <strain evidence="1 2">NCTC12420</strain>
    </source>
</reference>
<gene>
    <name evidence="1" type="ORF">NCTC12420_02778</name>
</gene>
<dbReference type="EMBL" id="UGYB01000001">
    <property type="protein sequence ID" value="SUI02991.1"/>
    <property type="molecule type" value="Genomic_DNA"/>
</dbReference>
<sequence>MSAKRRLYFVDHMIKQGELVADNIEVKLDFDAQVIQRQLIRLEEREIPFAMALTATRTAKAAQMALKDEIGRVFDNPTPWILNSTYILAAKKNNPKAVVYAREWGGTPAPTTLTPQIEGGERQYKRSEGALRAGGYLPNGWQVAPGPGAKRDKYGNINRGQLQQVLSGLRVQRDVHQNRRQGKPTEFFVIRPGTSNPLQPGVWQRVGRRPTLILTFIQRPNYSQRLDWHGVALRAGEAAFTDEIAKAIDELLAKKFD</sequence>
<evidence type="ECO:0000313" key="1">
    <source>
        <dbReference type="EMBL" id="SUI02991.1"/>
    </source>
</evidence>
<proteinExistence type="predicted"/>
<dbReference type="Proteomes" id="UP000254220">
    <property type="component" value="Unassembled WGS sequence"/>
</dbReference>
<evidence type="ECO:0000313" key="2">
    <source>
        <dbReference type="Proteomes" id="UP000254220"/>
    </source>
</evidence>
<name>A0A379XR29_SALER</name>